<dbReference type="RefSeq" id="WP_088440865.1">
    <property type="nucleotide sequence ID" value="NZ_NISK01000002.1"/>
</dbReference>
<keyword evidence="2" id="KW-1185">Reference proteome</keyword>
<gene>
    <name evidence="1" type="ORF">CDQ92_07920</name>
</gene>
<dbReference type="AlphaFoldDB" id="A0A246JVB8"/>
<comment type="caution">
    <text evidence="1">The sequence shown here is derived from an EMBL/GenBank/DDBJ whole genome shotgun (WGS) entry which is preliminary data.</text>
</comment>
<protein>
    <submittedName>
        <fullName evidence="1">Uncharacterized protein</fullName>
    </submittedName>
</protein>
<evidence type="ECO:0000313" key="2">
    <source>
        <dbReference type="Proteomes" id="UP000197361"/>
    </source>
</evidence>
<proteinExistence type="predicted"/>
<organism evidence="1 2">
    <name type="scientific">Sphingopyxis bauzanensis</name>
    <dbReference type="NCBI Taxonomy" id="651663"/>
    <lineage>
        <taxon>Bacteria</taxon>
        <taxon>Pseudomonadati</taxon>
        <taxon>Pseudomonadota</taxon>
        <taxon>Alphaproteobacteria</taxon>
        <taxon>Sphingomonadales</taxon>
        <taxon>Sphingomonadaceae</taxon>
        <taxon>Sphingopyxis</taxon>
    </lineage>
</organism>
<evidence type="ECO:0000313" key="1">
    <source>
        <dbReference type="EMBL" id="OWQ97010.1"/>
    </source>
</evidence>
<reference evidence="1 2" key="1">
    <citation type="journal article" date="2010" name="Int. J. Syst. Evol. Microbiol.">
        <title>Sphingopyxis bauzanensis sp. nov., a psychrophilic bacterium isolated from soil.</title>
        <authorList>
            <person name="Zhang D.C."/>
            <person name="Liu H.C."/>
            <person name="Xin Y.H."/>
            <person name="Zhou Y.G."/>
            <person name="Schinner F."/>
            <person name="Margesin R."/>
        </authorList>
    </citation>
    <scope>NUCLEOTIDE SEQUENCE [LARGE SCALE GENOMIC DNA]</scope>
    <source>
        <strain evidence="1 2">DSM 22271</strain>
    </source>
</reference>
<dbReference type="EMBL" id="NISK01000002">
    <property type="protein sequence ID" value="OWQ97010.1"/>
    <property type="molecule type" value="Genomic_DNA"/>
</dbReference>
<sequence length="82" mass="9224">MPTLRSRRFEGHRRIRAIAAASGFAPATVLRAAALRDHSKLDRPPEADQLELLPIFERSDPESWSIKMGSTLHSDRLTRSTT</sequence>
<name>A0A246JVB8_9SPHN</name>
<accession>A0A246JVB8</accession>
<dbReference type="Proteomes" id="UP000197361">
    <property type="component" value="Unassembled WGS sequence"/>
</dbReference>